<evidence type="ECO:0000313" key="15">
    <source>
        <dbReference type="EMBL" id="ADU91642.1"/>
    </source>
</evidence>
<keyword evidence="3 12" id="KW-0813">Transport</keyword>
<dbReference type="KEGG" id="teq:TEQUI_0704"/>
<sequence length="490" mass="54064">MKRFLYISHSLGVTIVCWSLTFLIPYVASIYFEDGWDRNFLYAFFIAFSIGSFLFALGYYFKRDLQLRDGLMLVVLVWFLFPALGTLPFLMPFHTESEFSLSFSKAYFEIVSAITTTGGTAISDVGSLPKSINLWRHTIMWFGGMGILLLAVAILPLLGVSGHQVSRTEASGPMKEEKLTPRIAGTAKVLYSIYISASLICFLAYRLCGMSWFDAWCHAGSTMSTGGFSTYTGGFTEMNNPAAEIVACVFMLFAGVNFATHYSALRTRNFKAYFNCPEALPFLVLTLFSGLIISIFLYLAGYYLDFGTTLRKGLFNTISLATTTGYASADYSLWPIGLSLWMLVLGTFATSAGSTGGGMKIIRMVILIKQIKNEIRKILHPHGVFPISIKGNKISNKIVLSILLFFIIYGAILVLGSSLLVISGVDFHTAFTSIIANMSNIGPGLGETGPMGDYSGFSNFSLWVCSIAMLIGRLDIFTVLVFMSPHFWKK</sequence>
<dbReference type="InterPro" id="IPR003445">
    <property type="entry name" value="Cat_transpt"/>
</dbReference>
<comment type="similarity">
    <text evidence="2 12">Belongs to the TrkH potassium transport family.</text>
</comment>
<comment type="function">
    <text evidence="12">Low-affinity potassium transport system. Interacts with Trk system potassium uptake protein TrkA.</text>
</comment>
<feature type="binding site" evidence="13">
    <location>
        <position position="323"/>
    </location>
    <ligand>
        <name>K(+)</name>
        <dbReference type="ChEBI" id="CHEBI:29103"/>
    </ligand>
</feature>
<evidence type="ECO:0000313" key="16">
    <source>
        <dbReference type="Proteomes" id="UP000007472"/>
    </source>
</evidence>
<feature type="binding site" evidence="13">
    <location>
        <position position="117"/>
    </location>
    <ligand>
        <name>K(+)</name>
        <dbReference type="ChEBI" id="CHEBI:29103"/>
    </ligand>
</feature>
<evidence type="ECO:0000256" key="1">
    <source>
        <dbReference type="ARBA" id="ARBA00004429"/>
    </source>
</evidence>
<feature type="transmembrane region" description="Helical" evidence="14">
    <location>
        <begin position="183"/>
        <end position="205"/>
    </location>
</feature>
<keyword evidence="4 12" id="KW-1003">Cell membrane</keyword>
<evidence type="ECO:0000256" key="5">
    <source>
        <dbReference type="ARBA" id="ARBA00022519"/>
    </source>
</evidence>
<feature type="binding site" evidence="13">
    <location>
        <position position="440"/>
    </location>
    <ligand>
        <name>K(+)</name>
        <dbReference type="ChEBI" id="CHEBI:29103"/>
    </ligand>
</feature>
<keyword evidence="7 14" id="KW-0812">Transmembrane</keyword>
<keyword evidence="10 12" id="KW-0406">Ion transport</keyword>
<keyword evidence="9 14" id="KW-1133">Transmembrane helix</keyword>
<organism evidence="15 16">
    <name type="scientific">Taylorella equigenitalis (strain MCE9)</name>
    <dbReference type="NCBI Taxonomy" id="937774"/>
    <lineage>
        <taxon>Bacteria</taxon>
        <taxon>Pseudomonadati</taxon>
        <taxon>Pseudomonadota</taxon>
        <taxon>Betaproteobacteria</taxon>
        <taxon>Burkholderiales</taxon>
        <taxon>Alcaligenaceae</taxon>
        <taxon>Taylorella</taxon>
    </lineage>
</organism>
<comment type="subcellular location">
    <subcellularLocation>
        <location evidence="1 12">Cell inner membrane</location>
        <topology evidence="1 12">Multi-pass membrane protein</topology>
    </subcellularLocation>
</comment>
<feature type="binding site" evidence="13">
    <location>
        <position position="324"/>
    </location>
    <ligand>
        <name>K(+)</name>
        <dbReference type="ChEBI" id="CHEBI:29103"/>
    </ligand>
</feature>
<keyword evidence="6 12" id="KW-0633">Potassium transport</keyword>
<feature type="transmembrane region" description="Helical" evidence="14">
    <location>
        <begin position="340"/>
        <end position="362"/>
    </location>
</feature>
<evidence type="ECO:0000256" key="14">
    <source>
        <dbReference type="SAM" id="Phobius"/>
    </source>
</evidence>
<evidence type="ECO:0000256" key="2">
    <source>
        <dbReference type="ARBA" id="ARBA00009137"/>
    </source>
</evidence>
<evidence type="ECO:0000256" key="3">
    <source>
        <dbReference type="ARBA" id="ARBA00022448"/>
    </source>
</evidence>
<feature type="transmembrane region" description="Helical" evidence="14">
    <location>
        <begin position="139"/>
        <end position="162"/>
    </location>
</feature>
<feature type="binding site" evidence="13">
    <location>
        <position position="226"/>
    </location>
    <ligand>
        <name>K(+)</name>
        <dbReference type="ChEBI" id="CHEBI:29103"/>
    </ligand>
</feature>
<dbReference type="GO" id="GO:0005886">
    <property type="term" value="C:plasma membrane"/>
    <property type="evidence" value="ECO:0007669"/>
    <property type="project" value="UniProtKB-SubCell"/>
</dbReference>
<dbReference type="Proteomes" id="UP000007472">
    <property type="component" value="Chromosome"/>
</dbReference>
<evidence type="ECO:0000256" key="8">
    <source>
        <dbReference type="ARBA" id="ARBA00022958"/>
    </source>
</evidence>
<dbReference type="AlphaFoldDB" id="A0A654KGV2"/>
<feature type="transmembrane region" description="Helical" evidence="14">
    <location>
        <begin position="398"/>
        <end position="422"/>
    </location>
</feature>
<keyword evidence="11 12" id="KW-0472">Membrane</keyword>
<evidence type="ECO:0000256" key="6">
    <source>
        <dbReference type="ARBA" id="ARBA00022538"/>
    </source>
</evidence>
<evidence type="ECO:0000256" key="13">
    <source>
        <dbReference type="PIRSR" id="PIRSR006247-1"/>
    </source>
</evidence>
<evidence type="ECO:0000256" key="4">
    <source>
        <dbReference type="ARBA" id="ARBA00022475"/>
    </source>
</evidence>
<keyword evidence="5 12" id="KW-0997">Cell inner membrane</keyword>
<feature type="transmembrane region" description="Helical" evidence="14">
    <location>
        <begin position="280"/>
        <end position="304"/>
    </location>
</feature>
<keyword evidence="13" id="KW-0479">Metal-binding</keyword>
<evidence type="ECO:0000256" key="9">
    <source>
        <dbReference type="ARBA" id="ARBA00022989"/>
    </source>
</evidence>
<feature type="transmembrane region" description="Helical" evidence="14">
    <location>
        <begin position="7"/>
        <end position="28"/>
    </location>
</feature>
<dbReference type="InterPro" id="IPR004772">
    <property type="entry name" value="TrkH"/>
</dbReference>
<dbReference type="PANTHER" id="PTHR32024">
    <property type="entry name" value="TRK SYSTEM POTASSIUM UPTAKE PROTEIN TRKG-RELATED"/>
    <property type="match status" value="1"/>
</dbReference>
<dbReference type="GO" id="GO:0046872">
    <property type="term" value="F:metal ion binding"/>
    <property type="evidence" value="ECO:0007669"/>
    <property type="project" value="UniProtKB-KW"/>
</dbReference>
<feature type="transmembrane region" description="Helical" evidence="14">
    <location>
        <begin position="241"/>
        <end position="259"/>
    </location>
</feature>
<accession>A0A654KGV2</accession>
<evidence type="ECO:0000256" key="11">
    <source>
        <dbReference type="ARBA" id="ARBA00023136"/>
    </source>
</evidence>
<name>A0A654KGV2_TAYEM</name>
<evidence type="ECO:0000256" key="10">
    <source>
        <dbReference type="ARBA" id="ARBA00023065"/>
    </source>
</evidence>
<reference evidence="15 16" key="1">
    <citation type="journal article" date="2011" name="J. Bacteriol.">
        <title>Genome sequence of Taylorella equigenitalis MCE9, the causative agent of contagious equine metritis.</title>
        <authorList>
            <person name="Hebert L."/>
            <person name="Moumen B."/>
            <person name="Duquesne F."/>
            <person name="Breuil M.F."/>
            <person name="Laugier C."/>
            <person name="Batto J.M."/>
            <person name="Renault P."/>
            <person name="Petry S."/>
        </authorList>
    </citation>
    <scope>NUCLEOTIDE SEQUENCE [LARGE SCALE GENOMIC DNA]</scope>
    <source>
        <strain evidence="15 16">MCE9</strain>
    </source>
</reference>
<keyword evidence="8 12" id="KW-0630">Potassium</keyword>
<feature type="transmembrane region" description="Helical" evidence="14">
    <location>
        <begin position="73"/>
        <end position="91"/>
    </location>
</feature>
<evidence type="ECO:0000256" key="12">
    <source>
        <dbReference type="PIRNR" id="PIRNR006247"/>
    </source>
</evidence>
<gene>
    <name evidence="15" type="ordered locus">TEQUI_0704</name>
</gene>
<proteinExistence type="inferred from homology"/>
<dbReference type="GO" id="GO:0015379">
    <property type="term" value="F:potassium:chloride symporter activity"/>
    <property type="evidence" value="ECO:0007669"/>
    <property type="project" value="InterPro"/>
</dbReference>
<dbReference type="EMBL" id="CP002456">
    <property type="protein sequence ID" value="ADU91642.1"/>
    <property type="molecule type" value="Genomic_DNA"/>
</dbReference>
<feature type="transmembrane region" description="Helical" evidence="14">
    <location>
        <begin position="40"/>
        <end position="61"/>
    </location>
</feature>
<dbReference type="PIRSF" id="PIRSF006247">
    <property type="entry name" value="TrkH"/>
    <property type="match status" value="1"/>
</dbReference>
<protein>
    <recommendedName>
        <fullName evidence="12">Trk system potassium uptake protein</fullName>
    </recommendedName>
</protein>
<evidence type="ECO:0000256" key="7">
    <source>
        <dbReference type="ARBA" id="ARBA00022692"/>
    </source>
</evidence>
<dbReference type="PANTHER" id="PTHR32024:SF2">
    <property type="entry name" value="TRK SYSTEM POTASSIUM UPTAKE PROTEIN TRKG-RELATED"/>
    <property type="match status" value="1"/>
</dbReference>
<feature type="transmembrane region" description="Helical" evidence="14">
    <location>
        <begin position="460"/>
        <end position="483"/>
    </location>
</feature>
<dbReference type="Pfam" id="PF02386">
    <property type="entry name" value="TrkH"/>
    <property type="match status" value="1"/>
</dbReference>
<feature type="binding site" evidence="13">
    <location>
        <position position="116"/>
    </location>
    <ligand>
        <name>K(+)</name>
        <dbReference type="ChEBI" id="CHEBI:29103"/>
    </ligand>
</feature>